<dbReference type="Proteomes" id="UP000321058">
    <property type="component" value="Unassembled WGS sequence"/>
</dbReference>
<reference evidence="2 3" key="1">
    <citation type="submission" date="2019-07" db="EMBL/GenBank/DDBJ databases">
        <title>Whole genome shotgun sequence of Reyranella soli NBRC 108950.</title>
        <authorList>
            <person name="Hosoyama A."/>
            <person name="Uohara A."/>
            <person name="Ohji S."/>
            <person name="Ichikawa N."/>
        </authorList>
    </citation>
    <scope>NUCLEOTIDE SEQUENCE [LARGE SCALE GENOMIC DNA]</scope>
    <source>
        <strain evidence="2 3">NBRC 108950</strain>
    </source>
</reference>
<dbReference type="EMBL" id="BKAJ01000149">
    <property type="protein sequence ID" value="GEP60055.1"/>
    <property type="molecule type" value="Genomic_DNA"/>
</dbReference>
<keyword evidence="2" id="KW-0255">Endonuclease</keyword>
<accession>A0A512NM79</accession>
<organism evidence="2 3">
    <name type="scientific">Reyranella soli</name>
    <dbReference type="NCBI Taxonomy" id="1230389"/>
    <lineage>
        <taxon>Bacteria</taxon>
        <taxon>Pseudomonadati</taxon>
        <taxon>Pseudomonadota</taxon>
        <taxon>Alphaproteobacteria</taxon>
        <taxon>Hyphomicrobiales</taxon>
        <taxon>Reyranellaceae</taxon>
        <taxon>Reyranella</taxon>
    </lineage>
</organism>
<feature type="domain" description="HNH nuclease" evidence="1">
    <location>
        <begin position="196"/>
        <end position="249"/>
    </location>
</feature>
<proteinExistence type="predicted"/>
<dbReference type="OrthoDB" id="7181882at2"/>
<comment type="caution">
    <text evidence="2">The sequence shown here is derived from an EMBL/GenBank/DDBJ whole genome shotgun (WGS) entry which is preliminary data.</text>
</comment>
<evidence type="ECO:0000259" key="1">
    <source>
        <dbReference type="Pfam" id="PF13391"/>
    </source>
</evidence>
<dbReference type="Pfam" id="PF13391">
    <property type="entry name" value="HNH_2"/>
    <property type="match status" value="1"/>
</dbReference>
<gene>
    <name evidence="2" type="ORF">RSO01_72210</name>
</gene>
<name>A0A512NM79_9HYPH</name>
<evidence type="ECO:0000313" key="2">
    <source>
        <dbReference type="EMBL" id="GEP60055.1"/>
    </source>
</evidence>
<keyword evidence="3" id="KW-1185">Reference proteome</keyword>
<dbReference type="GO" id="GO:0004519">
    <property type="term" value="F:endonuclease activity"/>
    <property type="evidence" value="ECO:0007669"/>
    <property type="project" value="UniProtKB-KW"/>
</dbReference>
<evidence type="ECO:0000313" key="3">
    <source>
        <dbReference type="Proteomes" id="UP000321058"/>
    </source>
</evidence>
<dbReference type="RefSeq" id="WP_147155427.1">
    <property type="nucleotide sequence ID" value="NZ_BKAJ01000149.1"/>
</dbReference>
<sequence length="304" mass="34915">MKGIFDARPGTVYDDEIQTRYHFPNQYLEEARQTVGDWIVYRAPRRGGGPVGYFACARVVYIEPDPADRTHSYARMSDFLEFDKVVPLARPGGFYERQLELVERRSLGRTLQGKSVRTIHNMEFSDIVRAGLQETLDPANAVKLELDPTHASSETLALVNAPAEEQERRIVQILMNRKVRDANFRRHVCEAYENTCAVTRLRMINGGGKSEAQAAHIWPVVQGGPDVVQNGLALSATAHWLFDRHLISLTDDYGLLVSHNRVPVELQMLFEKQRERIRLPDDRRKWPHLDYVRRHRAAYLDHSS</sequence>
<dbReference type="AlphaFoldDB" id="A0A512NM79"/>
<dbReference type="InterPro" id="IPR003615">
    <property type="entry name" value="HNH_nuc"/>
</dbReference>
<keyword evidence="2" id="KW-0540">Nuclease</keyword>
<keyword evidence="2" id="KW-0378">Hydrolase</keyword>
<protein>
    <submittedName>
        <fullName evidence="2">Restriction endonuclease</fullName>
    </submittedName>
</protein>